<feature type="compositionally biased region" description="Basic and acidic residues" evidence="4">
    <location>
        <begin position="343"/>
        <end position="361"/>
    </location>
</feature>
<dbReference type="KEGG" id="ftj:FTUN_6626"/>
<evidence type="ECO:0000256" key="2">
    <source>
        <dbReference type="ARBA" id="ARBA00022840"/>
    </source>
</evidence>
<evidence type="ECO:0000259" key="6">
    <source>
        <dbReference type="PROSITE" id="PS50901"/>
    </source>
</evidence>
<reference evidence="8" key="1">
    <citation type="submission" date="2020-05" db="EMBL/GenBank/DDBJ databases">
        <title>Frigoriglobus tundricola gen. nov., sp. nov., a psychrotolerant cellulolytic planctomycete of the family Gemmataceae with two divergent copies of 16S rRNA gene.</title>
        <authorList>
            <person name="Kulichevskaya I.S."/>
            <person name="Ivanova A.A."/>
            <person name="Naumoff D.G."/>
            <person name="Beletsky A.V."/>
            <person name="Rijpstra W.I.C."/>
            <person name="Sinninghe Damste J.S."/>
            <person name="Mardanov A.V."/>
            <person name="Ravin N.V."/>
            <person name="Dedysh S.N."/>
        </authorList>
    </citation>
    <scope>NUCLEOTIDE SEQUENCE [LARGE SCALE GENOMIC DNA]</scope>
    <source>
        <strain evidence="8">PL17</strain>
    </source>
</reference>
<accession>A0A6M5YYD5</accession>
<keyword evidence="5" id="KW-1133">Transmembrane helix</keyword>
<dbReference type="GO" id="GO:0003677">
    <property type="term" value="F:DNA binding"/>
    <property type="evidence" value="ECO:0007669"/>
    <property type="project" value="InterPro"/>
</dbReference>
<keyword evidence="1 3" id="KW-0547">Nucleotide-binding</keyword>
<evidence type="ECO:0000313" key="7">
    <source>
        <dbReference type="EMBL" id="QJW99029.1"/>
    </source>
</evidence>
<evidence type="ECO:0000256" key="1">
    <source>
        <dbReference type="ARBA" id="ARBA00022741"/>
    </source>
</evidence>
<proteinExistence type="predicted"/>
<evidence type="ECO:0000313" key="8">
    <source>
        <dbReference type="Proteomes" id="UP000503447"/>
    </source>
</evidence>
<feature type="transmembrane region" description="Helical" evidence="5">
    <location>
        <begin position="238"/>
        <end position="257"/>
    </location>
</feature>
<dbReference type="PANTHER" id="PTHR22683:SF41">
    <property type="entry name" value="DNA TRANSLOCASE FTSK"/>
    <property type="match status" value="1"/>
</dbReference>
<dbReference type="InterPro" id="IPR002543">
    <property type="entry name" value="FtsK_dom"/>
</dbReference>
<gene>
    <name evidence="7" type="ORF">FTUN_6626</name>
</gene>
<dbReference type="Gene3D" id="3.40.50.300">
    <property type="entry name" value="P-loop containing nucleotide triphosphate hydrolases"/>
    <property type="match status" value="3"/>
</dbReference>
<name>A0A6M5YYD5_9BACT</name>
<dbReference type="PROSITE" id="PS50901">
    <property type="entry name" value="FTSK"/>
    <property type="match status" value="1"/>
</dbReference>
<keyword evidence="5" id="KW-0812">Transmembrane</keyword>
<feature type="transmembrane region" description="Helical" evidence="5">
    <location>
        <begin position="214"/>
        <end position="232"/>
    </location>
</feature>
<feature type="region of interest" description="Disordered" evidence="4">
    <location>
        <begin position="88"/>
        <end position="113"/>
    </location>
</feature>
<dbReference type="EMBL" id="CP053452">
    <property type="protein sequence ID" value="QJW99029.1"/>
    <property type="molecule type" value="Genomic_DNA"/>
</dbReference>
<dbReference type="SMART" id="SM00382">
    <property type="entry name" value="AAA"/>
    <property type="match status" value="1"/>
</dbReference>
<keyword evidence="2 3" id="KW-0067">ATP-binding</keyword>
<dbReference type="GO" id="GO:0005524">
    <property type="term" value="F:ATP binding"/>
    <property type="evidence" value="ECO:0007669"/>
    <property type="project" value="UniProtKB-UniRule"/>
</dbReference>
<protein>
    <submittedName>
        <fullName evidence="7">DNA translocase FtsK</fullName>
    </submittedName>
</protein>
<dbReference type="InterPro" id="IPR027417">
    <property type="entry name" value="P-loop_NTPase"/>
</dbReference>
<feature type="domain" description="FtsK" evidence="6">
    <location>
        <begin position="741"/>
        <end position="938"/>
    </location>
</feature>
<dbReference type="InterPro" id="IPR003593">
    <property type="entry name" value="AAA+_ATPase"/>
</dbReference>
<keyword evidence="5" id="KW-0472">Membrane</keyword>
<dbReference type="PANTHER" id="PTHR22683">
    <property type="entry name" value="SPORULATION PROTEIN RELATED"/>
    <property type="match status" value="1"/>
</dbReference>
<evidence type="ECO:0000256" key="3">
    <source>
        <dbReference type="PROSITE-ProRule" id="PRU00289"/>
    </source>
</evidence>
<organism evidence="7 8">
    <name type="scientific">Frigoriglobus tundricola</name>
    <dbReference type="NCBI Taxonomy" id="2774151"/>
    <lineage>
        <taxon>Bacteria</taxon>
        <taxon>Pseudomonadati</taxon>
        <taxon>Planctomycetota</taxon>
        <taxon>Planctomycetia</taxon>
        <taxon>Gemmatales</taxon>
        <taxon>Gemmataceae</taxon>
        <taxon>Frigoriglobus</taxon>
    </lineage>
</organism>
<dbReference type="Pfam" id="PF01580">
    <property type="entry name" value="FtsK_SpoIIIE"/>
    <property type="match status" value="1"/>
</dbReference>
<dbReference type="Proteomes" id="UP000503447">
    <property type="component" value="Chromosome"/>
</dbReference>
<dbReference type="InterPro" id="IPR050206">
    <property type="entry name" value="FtsK/SpoIIIE/SftA"/>
</dbReference>
<feature type="binding site" evidence="3">
    <location>
        <begin position="760"/>
        <end position="767"/>
    </location>
    <ligand>
        <name>ATP</name>
        <dbReference type="ChEBI" id="CHEBI:30616"/>
    </ligand>
</feature>
<sequence>MSHNLFDRQRAALAQLTDAARNRAGAEAEFTAAFAAAAEKAEREVVRARKAHAAALAQELGALDADHAAAKERSAKAFTAEQIAIDRARDDRRKQTTERFNAAQKSAREGHKDKLWSHDSVLEAGEKTAKEQLESLRRKAAAGAERVTALWNETEPLLKRGRVARAQIEFTGELPPPTDDDPIKRMNKWIAAAEQGGERLAALASPAWGSPARLPVLVVLFAAVGAVAFALVPDAVTAGAIAGAVGLVFGVGVWFLLRSLGHRKTVRQGEEIARNLAETTRAVRLLEEFATSEFTAQIQKLRERHARKRRETDEYYVPLIETQQKQYEAEVQRIESESTSASEHLRSRRADETRAEVDRYQSRKEEIEGRLGAEVHAAETTFTEKTAAATAARDAAWARMATAWTDATGAVAATFTELRAESEASFPNWDALTAQRPLAARVPEGIRLGALSVDLAAITDAVPTDERLAPPAALGGEVPAFLPFPDKCSVLMRCRDEGRAAGVSALQALMLRFLTGLPPGKVRFTIVDPVGLGDNFAAFMHLADFDEKLVTAQIWTEPRDIEQRLTDLTDHTASVIQKYLRNQYKSIEEYNKAAGEVAEPYRVLVIANFPTSFTPEAAKRLVSLANSGPSCGVCVLVTADTKAAMPRDFNLADLEAASYTLAWKDGKFAPKDPVLAAFPPVIDRPPDAATVAALVQRVGKGSKEAARVEVPFEYIAPKPGDVWLGSAAKGFDVAVGRAGATRKQLFSLGRGTAQHAVVAGKTGSGKSTLLHALITNLALIYSPDEAELYLIDFKEGVEFQWYATYRLPHARVVAIQSEREFGLSVLQRLDGILRERGEKFRDAGVNDLAGYRAAKPDEKTPRILLVIDEFQAFFTEDDKLAQEASLLLDRLVRQGRAFGLHVLLGSQTLGGAYSLARSTIDQMAVRVALQCSDADAQLILSKDNTAARLLSRPGEAIYNDQNGLTEGNDPFQVVWLAEEKREQVLEDLHKRAGDRWPAPLVFSGNSSAELANNRQLAKQLAAPAPVKAPVAWLGDPVAIKDPTAAVFRPHGGANLLMIGQSEEAARALFVASALGIVAQVPGTSITILDGTPDDADGADYLSKFAEKLPGVTAPPRSGGPAALAELAGTIERRQKGEAGGVRGETVAGSPSPTERTPRFLFIFGVHRFRELRKADDDFSFGRRGEREPSPAERLATILRDGPLAGVHVVVWCDSLVNLNRAFDRPLVREFAMRVLFQMSATDSSTLMDTPAASKLGRHRALYLQEEQERPEKFRPYGLPSAEWLNAACDALRARVGLNAEPLSV</sequence>
<feature type="compositionally biased region" description="Basic and acidic residues" evidence="4">
    <location>
        <begin position="88"/>
        <end position="97"/>
    </location>
</feature>
<evidence type="ECO:0000256" key="5">
    <source>
        <dbReference type="SAM" id="Phobius"/>
    </source>
</evidence>
<evidence type="ECO:0000256" key="4">
    <source>
        <dbReference type="SAM" id="MobiDB-lite"/>
    </source>
</evidence>
<keyword evidence="8" id="KW-1185">Reference proteome</keyword>
<feature type="region of interest" description="Disordered" evidence="4">
    <location>
        <begin position="334"/>
        <end position="361"/>
    </location>
</feature>
<dbReference type="SUPFAM" id="SSF52540">
    <property type="entry name" value="P-loop containing nucleoside triphosphate hydrolases"/>
    <property type="match status" value="1"/>
</dbReference>
<dbReference type="RefSeq" id="WP_171474078.1">
    <property type="nucleotide sequence ID" value="NZ_CP053452.2"/>
</dbReference>